<accession>I0HB20</accession>
<dbReference type="HOGENOM" id="CLU_2128128_0_0_11"/>
<proteinExistence type="predicted"/>
<name>I0HB20_ACTM4</name>
<sequence>MRTGGVLRTILDKPALRPFFYEGKALPAAPDELRWQVLTVGEMLGDVLEVGLYHTREIQATGAYEDWFDYASFVMRQSPALNHLVREHPGWYPKLVPLLAGDEDVEPERAEAR</sequence>
<evidence type="ECO:0000313" key="1">
    <source>
        <dbReference type="EMBL" id="BAL90207.1"/>
    </source>
</evidence>
<reference evidence="1 2" key="1">
    <citation type="submission" date="2012-02" db="EMBL/GenBank/DDBJ databases">
        <title>Complete genome sequence of Actinoplanes missouriensis 431 (= NBRC 102363).</title>
        <authorList>
            <person name="Ohnishi Y."/>
            <person name="Ishikawa J."/>
            <person name="Sekine M."/>
            <person name="Hosoyama A."/>
            <person name="Harada T."/>
            <person name="Narita H."/>
            <person name="Hata T."/>
            <person name="Konno Y."/>
            <person name="Tutikane K."/>
            <person name="Fujita N."/>
            <person name="Horinouchi S."/>
            <person name="Hayakawa M."/>
        </authorList>
    </citation>
    <scope>NUCLEOTIDE SEQUENCE [LARGE SCALE GENOMIC DNA]</scope>
    <source>
        <strain evidence="2">ATCC 14538 / DSM 43046 / CBS 188.64 / JCM 3121 / NBRC 102363 / NCIMB 12654 / NRRL B-3342 / UNCC 431</strain>
    </source>
</reference>
<dbReference type="AlphaFoldDB" id="I0HB20"/>
<dbReference type="STRING" id="512565.AMIS_49870"/>
<dbReference type="Proteomes" id="UP000007882">
    <property type="component" value="Chromosome"/>
</dbReference>
<organism evidence="1 2">
    <name type="scientific">Actinoplanes missouriensis (strain ATCC 14538 / DSM 43046 / CBS 188.64 / JCM 3121 / NBRC 102363 / NCIMB 12654 / NRRL B-3342 / UNCC 431)</name>
    <dbReference type="NCBI Taxonomy" id="512565"/>
    <lineage>
        <taxon>Bacteria</taxon>
        <taxon>Bacillati</taxon>
        <taxon>Actinomycetota</taxon>
        <taxon>Actinomycetes</taxon>
        <taxon>Micromonosporales</taxon>
        <taxon>Micromonosporaceae</taxon>
        <taxon>Actinoplanes</taxon>
    </lineage>
</organism>
<gene>
    <name evidence="1" type="ordered locus">AMIS_49870</name>
</gene>
<keyword evidence="2" id="KW-1185">Reference proteome</keyword>
<protein>
    <submittedName>
        <fullName evidence="1">Uncharacterized protein</fullName>
    </submittedName>
</protein>
<dbReference type="PATRIC" id="fig|512565.3.peg.4978"/>
<dbReference type="eggNOG" id="ENOG5031RMP">
    <property type="taxonomic scope" value="Bacteria"/>
</dbReference>
<evidence type="ECO:0000313" key="2">
    <source>
        <dbReference type="Proteomes" id="UP000007882"/>
    </source>
</evidence>
<dbReference type="EMBL" id="AP012319">
    <property type="protein sequence ID" value="BAL90207.1"/>
    <property type="molecule type" value="Genomic_DNA"/>
</dbReference>
<dbReference type="KEGG" id="ams:AMIS_49870"/>